<name>A0A182HGK0_ANOAR</name>
<reference evidence="1" key="1">
    <citation type="submission" date="2022-08" db="UniProtKB">
        <authorList>
            <consortium name="EnsemblMetazoa"/>
        </authorList>
    </citation>
    <scope>IDENTIFICATION</scope>
    <source>
        <strain evidence="1">Dongola</strain>
    </source>
</reference>
<proteinExistence type="predicted"/>
<evidence type="ECO:0000313" key="1">
    <source>
        <dbReference type="EnsemblMetazoa" id="AARA000353-PA"/>
    </source>
</evidence>
<organism evidence="1 2">
    <name type="scientific">Anopheles arabiensis</name>
    <name type="common">Mosquito</name>
    <dbReference type="NCBI Taxonomy" id="7173"/>
    <lineage>
        <taxon>Eukaryota</taxon>
        <taxon>Metazoa</taxon>
        <taxon>Ecdysozoa</taxon>
        <taxon>Arthropoda</taxon>
        <taxon>Hexapoda</taxon>
        <taxon>Insecta</taxon>
        <taxon>Pterygota</taxon>
        <taxon>Neoptera</taxon>
        <taxon>Endopterygota</taxon>
        <taxon>Diptera</taxon>
        <taxon>Nematocera</taxon>
        <taxon>Culicoidea</taxon>
        <taxon>Culicidae</taxon>
        <taxon>Anophelinae</taxon>
        <taxon>Anopheles</taxon>
    </lineage>
</organism>
<dbReference type="EnsemblMetazoa" id="AARA000353-RA">
    <property type="protein sequence ID" value="AARA000353-PA"/>
    <property type="gene ID" value="AARA000353"/>
</dbReference>
<dbReference type="Proteomes" id="UP000075840">
    <property type="component" value="Unassembled WGS sequence"/>
</dbReference>
<sequence>MGIDKWPESQAKQKVSFLLSIIGEEAKKKFFNFELTSEERATPEAALSAIRRKIVPKRNILLDRLDFFNAEQSGHESIDEYCTRLKVMAKVAKLGTFIWKKNVASVMAKIISKKYVEKTSTALKKLKKKPPQMNLLQKMAMNIQ</sequence>
<evidence type="ECO:0000313" key="2">
    <source>
        <dbReference type="Proteomes" id="UP000075840"/>
    </source>
</evidence>
<dbReference type="EMBL" id="APCN01008395">
    <property type="status" value="NOT_ANNOTATED_CDS"/>
    <property type="molecule type" value="Genomic_DNA"/>
</dbReference>
<keyword evidence="2" id="KW-1185">Reference proteome</keyword>
<dbReference type="VEuPathDB" id="VectorBase:AARA000353"/>
<protein>
    <recommendedName>
        <fullName evidence="3">Retrotransposon gag domain-containing protein</fullName>
    </recommendedName>
</protein>
<accession>A0A182HGK0</accession>
<evidence type="ECO:0008006" key="3">
    <source>
        <dbReference type="Google" id="ProtNLM"/>
    </source>
</evidence>
<dbReference type="AlphaFoldDB" id="A0A182HGK0"/>